<evidence type="ECO:0000256" key="3">
    <source>
        <dbReference type="ARBA" id="ARBA00022763"/>
    </source>
</evidence>
<dbReference type="Gene3D" id="3.40.50.10930">
    <property type="match status" value="1"/>
</dbReference>
<evidence type="ECO:0000256" key="1">
    <source>
        <dbReference type="ARBA" id="ARBA00022722"/>
    </source>
</evidence>
<comment type="subunit">
    <text evidence="10">Heterotrimer of RecB, RecC and RecD. All subunits contribute to DNA-binding.</text>
</comment>
<evidence type="ECO:0000259" key="11">
    <source>
        <dbReference type="Pfam" id="PF17946"/>
    </source>
</evidence>
<dbReference type="EMBL" id="JABXYJ010000002">
    <property type="protein sequence ID" value="NVO76876.1"/>
    <property type="molecule type" value="Genomic_DNA"/>
</dbReference>
<keyword evidence="9 10" id="KW-0234">DNA repair</keyword>
<comment type="miscellaneous">
    <text evidence="10">In the RecBCD complex, RecB has a slow 3'-5' helicase, an exonuclease activity and loads RecA onto ssDNA, RecD has a fast 5'-3' helicase activity, while RecC stimulates the ATPase and processivity of the RecB helicase and contributes to recognition of the Chi site.</text>
</comment>
<evidence type="ECO:0000313" key="13">
    <source>
        <dbReference type="Proteomes" id="UP000588051"/>
    </source>
</evidence>
<dbReference type="Pfam" id="PF04257">
    <property type="entry name" value="Exonuc_V_gamma"/>
    <property type="match status" value="1"/>
</dbReference>
<name>A0A850QL47_9BURK</name>
<keyword evidence="5 10" id="KW-0347">Helicase</keyword>
<dbReference type="AlphaFoldDB" id="A0A850QL47"/>
<dbReference type="Gene3D" id="1.10.10.990">
    <property type="match status" value="1"/>
</dbReference>
<dbReference type="GO" id="GO:0005524">
    <property type="term" value="F:ATP binding"/>
    <property type="evidence" value="ECO:0007669"/>
    <property type="project" value="UniProtKB-UniRule"/>
</dbReference>
<evidence type="ECO:0000256" key="9">
    <source>
        <dbReference type="ARBA" id="ARBA00023204"/>
    </source>
</evidence>
<evidence type="ECO:0000256" key="6">
    <source>
        <dbReference type="ARBA" id="ARBA00022839"/>
    </source>
</evidence>
<dbReference type="NCBIfam" id="TIGR01450">
    <property type="entry name" value="recC"/>
    <property type="match status" value="1"/>
</dbReference>
<evidence type="ECO:0000256" key="2">
    <source>
        <dbReference type="ARBA" id="ARBA00022741"/>
    </source>
</evidence>
<keyword evidence="4 10" id="KW-0378">Hydrolase</keyword>
<dbReference type="GO" id="GO:0003677">
    <property type="term" value="F:DNA binding"/>
    <property type="evidence" value="ECO:0007669"/>
    <property type="project" value="UniProtKB-UniRule"/>
</dbReference>
<dbReference type="Gene3D" id="3.40.50.300">
    <property type="entry name" value="P-loop containing nucleotide triphosphate hydrolases"/>
    <property type="match status" value="2"/>
</dbReference>
<dbReference type="RefSeq" id="WP_176802165.1">
    <property type="nucleotide sequence ID" value="NZ_JABXYJ010000002.1"/>
</dbReference>
<reference evidence="12 13" key="1">
    <citation type="submission" date="2020-06" db="EMBL/GenBank/DDBJ databases">
        <authorList>
            <person name="Qiu C."/>
            <person name="Liu Z."/>
        </authorList>
    </citation>
    <scope>NUCLEOTIDE SEQUENCE [LARGE SCALE GENOMIC DNA]</scope>
    <source>
        <strain evidence="12 13">EM 1</strain>
    </source>
</reference>
<keyword evidence="6 10" id="KW-0269">Exonuclease</keyword>
<sequence>MSATIKPGLIILHSNQLEQLSSAVFEWIGRNPLSPLEKEIFLVQSNGVAEWLKIALAEHFDICAASRIELPGRFLWTIYRAMLGREQIPQTASLDKVPLTWRLMRLIPELLALPDFAGLKQFLAIGDAERRYQLVSRIADLMDLYQVYRTDWLHDWSQGLDQLRRANGETQPLTKDQRWQSALWRAILQDLPPEQRLLGRVNVHQRFIEAALRHDTPHGTLPRRVVLFGISALSRQTLEALSALSTYTQVILGIPNPCQYFWGDIIDGRELFKSQMKRQAYRNQQDLSLIPLEDLHAHAHPLLASWGRMGRDFIRMLDDFDHAGETRAGFPQLKIDLFSEGSGHTLLEQVQAAVRDLLPMAEHPRSGVAENDRSIEFHIAHSAQREIEILHDRLLSVFGSQNIPAIRPRDVIVMVPDITQFTPSIRAVFDQYKHSDARYIPYEIGDLSERKTHPLMAALEWLLRLPQQRCQQTEIMDLLEVPALAGRFGLKAEDVALLKRWIAGAGIRWGLNLAHRAELGLGAAGEQNSWMFGLRRMLLGYASGAAMPYQGIEPYAEIAGLDSAQAGCLAELVTALIDWQLRLTQSWRPEEWAVQARQLLQDFFTATGEADRALLVRLEDALEDWLHACEQSGFDEPVPLAVFREPWLSGVDESTLTHRFISGGVTFCTFMPMRSMPFQMVCLLGMNEGDFPRHASQMDFDLLALPGMARPGDRSRRDDDRYLMLEAILSARQKLYISWVGKHIRDNSEQPPSVLVSQFREYLATGWAMNLSGHTMEYPMQAFSRQYFMANETRPLTYAREWGAAYQAVPSEMLLSVLQDRPDLTVDIDPEFILKVDELGRFLKQPVAYFFQKRLGVIFDQHVQETEADEPLCLDALQEYFLNERMIDSSMLPSEPAELEVHLQQKAMQLKREGVLPVGWAGQAWQRKLVQDALPVQLAWLSLMQQFPDPAEKRAADFFWQGIHLSDWLHNLRTDQQQVVFLKQIAGKICLKDGSLRIEKLIDIWLSLLLGAAADTPPGAYLIASDAVLYMAPVPAEQAASVLQQLITYWKRGMNEVLPVACKTALAYIAEANPRDVYDGSMQIRGEVNNPYLARIWPDYAAISHCADWDQVSRALYEPLFLWAKEIIVAPIDADQAGQETV</sequence>
<accession>A0A850QL47</accession>
<dbReference type="InterPro" id="IPR027417">
    <property type="entry name" value="P-loop_NTPase"/>
</dbReference>
<dbReference type="PANTHER" id="PTHR30591:SF1">
    <property type="entry name" value="RECBCD ENZYME SUBUNIT RECC"/>
    <property type="match status" value="1"/>
</dbReference>
<dbReference type="SUPFAM" id="SSF52540">
    <property type="entry name" value="P-loop containing nucleoside triphosphate hydrolases"/>
    <property type="match status" value="2"/>
</dbReference>
<dbReference type="SUPFAM" id="SSF52980">
    <property type="entry name" value="Restriction endonuclease-like"/>
    <property type="match status" value="1"/>
</dbReference>
<dbReference type="InterPro" id="IPR011335">
    <property type="entry name" value="Restrct_endonuc-II-like"/>
</dbReference>
<dbReference type="GO" id="GO:0003678">
    <property type="term" value="F:DNA helicase activity"/>
    <property type="evidence" value="ECO:0007669"/>
    <property type="project" value="UniProtKB-UniRule"/>
</dbReference>
<dbReference type="GO" id="GO:0000724">
    <property type="term" value="P:double-strand break repair via homologous recombination"/>
    <property type="evidence" value="ECO:0007669"/>
    <property type="project" value="UniProtKB-UniRule"/>
</dbReference>
<organism evidence="12 13">
    <name type="scientific">Undibacterium oligocarboniphilum</name>
    <dbReference type="NCBI Taxonomy" id="666702"/>
    <lineage>
        <taxon>Bacteria</taxon>
        <taxon>Pseudomonadati</taxon>
        <taxon>Pseudomonadota</taxon>
        <taxon>Betaproteobacteria</taxon>
        <taxon>Burkholderiales</taxon>
        <taxon>Oxalobacteraceae</taxon>
        <taxon>Undibacterium</taxon>
    </lineage>
</organism>
<feature type="domain" description="RecC C-terminal" evidence="11">
    <location>
        <begin position="835"/>
        <end position="1071"/>
    </location>
</feature>
<comment type="similarity">
    <text evidence="10">Belongs to the RecC family.</text>
</comment>
<dbReference type="Pfam" id="PF17946">
    <property type="entry name" value="RecC_C"/>
    <property type="match status" value="1"/>
</dbReference>
<comment type="function">
    <text evidence="10">A helicase/nuclease that prepares dsDNA breaks (DSB) for recombinational DNA repair. Binds to DSBs and unwinds DNA via a highly rapid and processive ATP-dependent bidirectional helicase activity. Unwinds dsDNA until it encounters a Chi (crossover hotspot instigator) sequence from the 3' direction. Cuts ssDNA a few nucleotides 3' to the Chi site. The properties and activities of the enzyme are changed at Chi. The Chi-altered holoenzyme produces a long 3'-ssDNA overhang and facilitates RecA-binding to the ssDNA for homologous DNA recombination and repair. Holoenzyme degrades any linearized DNA that is unable to undergo homologous recombination. In the holoenzyme this subunit recognizes the wild-type Chi sequence, and when added to isolated RecB increases its ATP-dependent helicase processivity.</text>
</comment>
<proteinExistence type="inferred from homology"/>
<dbReference type="PIRSF" id="PIRSF000980">
    <property type="entry name" value="RecC"/>
    <property type="match status" value="1"/>
</dbReference>
<evidence type="ECO:0000313" key="12">
    <source>
        <dbReference type="EMBL" id="NVO76876.1"/>
    </source>
</evidence>
<keyword evidence="3 10" id="KW-0227">DNA damage</keyword>
<dbReference type="InterPro" id="IPR006697">
    <property type="entry name" value="RecC"/>
</dbReference>
<evidence type="ECO:0000256" key="8">
    <source>
        <dbReference type="ARBA" id="ARBA00023125"/>
    </source>
</evidence>
<dbReference type="PANTHER" id="PTHR30591">
    <property type="entry name" value="RECBCD ENZYME SUBUNIT RECC"/>
    <property type="match status" value="1"/>
</dbReference>
<keyword evidence="2 10" id="KW-0547">Nucleotide-binding</keyword>
<keyword evidence="7 10" id="KW-0067">ATP-binding</keyword>
<evidence type="ECO:0000256" key="10">
    <source>
        <dbReference type="HAMAP-Rule" id="MF_01486"/>
    </source>
</evidence>
<comment type="caution">
    <text evidence="12">The sequence shown here is derived from an EMBL/GenBank/DDBJ whole genome shotgun (WGS) entry which is preliminary data.</text>
</comment>
<evidence type="ECO:0000256" key="7">
    <source>
        <dbReference type="ARBA" id="ARBA00022840"/>
    </source>
</evidence>
<keyword evidence="8 10" id="KW-0238">DNA-binding</keyword>
<dbReference type="InterPro" id="IPR041500">
    <property type="entry name" value="RecC_C"/>
</dbReference>
<gene>
    <name evidence="10 12" type="primary">recC</name>
    <name evidence="12" type="ORF">HV832_03385</name>
</gene>
<protein>
    <recommendedName>
        <fullName evidence="10">RecBCD enzyme subunit RecC</fullName>
    </recommendedName>
    <alternativeName>
        <fullName evidence="10">Exonuclease V subunit RecC</fullName>
        <shortName evidence="10">ExoV subunit RecC</shortName>
    </alternativeName>
    <alternativeName>
        <fullName evidence="10">Helicase/nuclease RecBCD subunit RecC</fullName>
    </alternativeName>
</protein>
<dbReference type="InterPro" id="IPR013986">
    <property type="entry name" value="DExx_box_DNA_helicase_dom_sf"/>
</dbReference>
<keyword evidence="13" id="KW-1185">Reference proteome</keyword>
<evidence type="ECO:0000256" key="4">
    <source>
        <dbReference type="ARBA" id="ARBA00022801"/>
    </source>
</evidence>
<dbReference type="Proteomes" id="UP000588051">
    <property type="component" value="Unassembled WGS sequence"/>
</dbReference>
<keyword evidence="1 10" id="KW-0540">Nuclease</keyword>
<dbReference type="Gene3D" id="1.10.10.160">
    <property type="match status" value="1"/>
</dbReference>
<dbReference type="GO" id="GO:0009338">
    <property type="term" value="C:exodeoxyribonuclease V complex"/>
    <property type="evidence" value="ECO:0007669"/>
    <property type="project" value="InterPro"/>
</dbReference>
<dbReference type="GO" id="GO:0008854">
    <property type="term" value="F:exodeoxyribonuclease V activity"/>
    <property type="evidence" value="ECO:0007669"/>
    <property type="project" value="InterPro"/>
</dbReference>
<dbReference type="HAMAP" id="MF_01486">
    <property type="entry name" value="RecC"/>
    <property type="match status" value="1"/>
</dbReference>
<evidence type="ECO:0000256" key="5">
    <source>
        <dbReference type="ARBA" id="ARBA00022806"/>
    </source>
</evidence>